<evidence type="ECO:0000313" key="5">
    <source>
        <dbReference type="EMBL" id="RTE11268.1"/>
    </source>
</evidence>
<dbReference type="AlphaFoldDB" id="A0A3S0AET3"/>
<dbReference type="GO" id="GO:0016798">
    <property type="term" value="F:hydrolase activity, acting on glycosyl bonds"/>
    <property type="evidence" value="ECO:0007669"/>
    <property type="project" value="InterPro"/>
</dbReference>
<organism evidence="5 6">
    <name type="scientific">Paenibacillus whitsoniae</name>
    <dbReference type="NCBI Taxonomy" id="2496558"/>
    <lineage>
        <taxon>Bacteria</taxon>
        <taxon>Bacillati</taxon>
        <taxon>Bacillota</taxon>
        <taxon>Bacilli</taxon>
        <taxon>Bacillales</taxon>
        <taxon>Paenibacillaceae</taxon>
        <taxon>Paenibacillus</taxon>
    </lineage>
</organism>
<reference evidence="5 6" key="1">
    <citation type="submission" date="2018-12" db="EMBL/GenBank/DDBJ databases">
        <title>Bacillus ochoae sp. nov., Paenibacillus whitsoniae sp. nov., Paenibacillus spiritus sp. nov. Isolated from the Mars Exploration Rover during spacecraft assembly.</title>
        <authorList>
            <person name="Seuylemezian A."/>
            <person name="Vaishampayan P."/>
        </authorList>
    </citation>
    <scope>NUCLEOTIDE SEQUENCE [LARGE SCALE GENOMIC DNA]</scope>
    <source>
        <strain evidence="5 6">MER 54</strain>
    </source>
</reference>
<dbReference type="Pfam" id="PF00041">
    <property type="entry name" value="fn3"/>
    <property type="match status" value="1"/>
</dbReference>
<dbReference type="SUPFAM" id="SSF51445">
    <property type="entry name" value="(Trans)glycosidases"/>
    <property type="match status" value="1"/>
</dbReference>
<dbReference type="Gene3D" id="2.60.120.260">
    <property type="entry name" value="Galactose-binding domain-like"/>
    <property type="match status" value="2"/>
</dbReference>
<dbReference type="InterPro" id="IPR013780">
    <property type="entry name" value="Glyco_hydro_b"/>
</dbReference>
<dbReference type="InterPro" id="IPR036116">
    <property type="entry name" value="FN3_sf"/>
</dbReference>
<dbReference type="InterPro" id="IPR003961">
    <property type="entry name" value="FN3_dom"/>
</dbReference>
<comment type="caution">
    <text evidence="5">The sequence shown here is derived from an EMBL/GenBank/DDBJ whole genome shotgun (WGS) entry which is preliminary data.</text>
</comment>
<proteinExistence type="predicted"/>
<dbReference type="InterPro" id="IPR008979">
    <property type="entry name" value="Galactose-bd-like_sf"/>
</dbReference>
<comment type="pathway">
    <text evidence="1">Glycan metabolism.</text>
</comment>
<dbReference type="SMART" id="SM00060">
    <property type="entry name" value="FN3"/>
    <property type="match status" value="2"/>
</dbReference>
<name>A0A3S0AET3_9BACL</name>
<feature type="domain" description="Fibronectin type-III" evidence="4">
    <location>
        <begin position="644"/>
        <end position="734"/>
    </location>
</feature>
<evidence type="ECO:0000256" key="2">
    <source>
        <dbReference type="ARBA" id="ARBA00022801"/>
    </source>
</evidence>
<dbReference type="InterPro" id="IPR013783">
    <property type="entry name" value="Ig-like_fold"/>
</dbReference>
<dbReference type="GO" id="GO:0000272">
    <property type="term" value="P:polysaccharide catabolic process"/>
    <property type="evidence" value="ECO:0007669"/>
    <property type="project" value="TreeGrafter"/>
</dbReference>
<dbReference type="CDD" id="cd00063">
    <property type="entry name" value="FN3"/>
    <property type="match status" value="1"/>
</dbReference>
<accession>A0A3S0AET3</accession>
<dbReference type="SUPFAM" id="SSF49785">
    <property type="entry name" value="Galactose-binding domain-like"/>
    <property type="match status" value="2"/>
</dbReference>
<gene>
    <name evidence="5" type="ORF">EJQ19_03010</name>
</gene>
<dbReference type="SUPFAM" id="SSF49265">
    <property type="entry name" value="Fibronectin type III"/>
    <property type="match status" value="1"/>
</dbReference>
<dbReference type="InterPro" id="IPR003305">
    <property type="entry name" value="CenC_carb-bd"/>
</dbReference>
<evidence type="ECO:0000256" key="1">
    <source>
        <dbReference type="ARBA" id="ARBA00004881"/>
    </source>
</evidence>
<feature type="chain" id="PRO_5018572387" description="Fibronectin type-III domain-containing protein" evidence="3">
    <location>
        <begin position="36"/>
        <end position="1216"/>
    </location>
</feature>
<dbReference type="PANTHER" id="PTHR43576">
    <property type="entry name" value="ALPHA-L-ARABINOFURANOSIDASE C-RELATED"/>
    <property type="match status" value="1"/>
</dbReference>
<dbReference type="PANTHER" id="PTHR43576:SF3">
    <property type="entry name" value="ALPHA-L-ARABINOFURANOSIDASE C"/>
    <property type="match status" value="1"/>
</dbReference>
<dbReference type="Pfam" id="PF22848">
    <property type="entry name" value="ASD1_dom"/>
    <property type="match status" value="1"/>
</dbReference>
<dbReference type="Gene3D" id="2.60.40.10">
    <property type="entry name" value="Immunoglobulins"/>
    <property type="match status" value="2"/>
</dbReference>
<keyword evidence="2" id="KW-0378">Hydrolase</keyword>
<evidence type="ECO:0000259" key="4">
    <source>
        <dbReference type="PROSITE" id="PS50853"/>
    </source>
</evidence>
<protein>
    <recommendedName>
        <fullName evidence="4">Fibronectin type-III domain-containing protein</fullName>
    </recommendedName>
</protein>
<feature type="signal peptide" evidence="3">
    <location>
        <begin position="1"/>
        <end position="35"/>
    </location>
</feature>
<sequence length="1216" mass="131333">MCMVMRLRWRFMSCILLITMMTSVIIPWGAAPAYADTVEKNALLNPGFESGNRNYWGQYSSNSAVVSIQNTVKHEGNYSLQATFSGNTNLQLYQDVTGVPGQSYYYEAWVKSEGISPTGSQPNGFYPSLLIAAYNGSTWVTNPAAPAAIAPNQDWTKVSGTFIFPSGANTIKLSLGRWNAVGAISGTLYVDDVFIGKAPDSLQAALTAPNFLVTDSVDLTTQMNLTGSFNGSSSGIAPSSAVRWQVTSGSAVIVGNHLTYTGDMSGGDVSLKATFAGLEATVTVPFIRDPIAPIPGNIVLNGGFEAGNRSNWGQYSASFAAVTVQNAVRRGGSYGLQAALSGNTNLQLYQDMAGTPGKKYYYEAWVKSDGITPTGSQPTGFYPALQIAAYNNSSWVANAATPVTIPPNQDWTKISGTFIFPAGANTIKLSWGRWNAVGAISGNLYIDDVYVGRSPDAIQLAMSKGSYKVTESVDLADQANLTGNCGGWLLPVTESDLVTWSVVAGSATIANNKLNYGGAPTGGSITLKGMYKGLETTVMVPFEPDVEAPVWGSNAQIATTGKGRHTLNLAWPSASDNVGVTKYRLYRDAEPPITVNGNVYTLAGLEAGRSYHFEIEAGDASDNWTNDRIAADFSTRTLQEPDWIQGSLTATDVDYSSLTLHWSGAADDLGVTQYRILQNGQQIAVTSTVYAYPVSGLLAETAYTFRVEAGDGSSNWTDNGPTLQVVTPYRSVAAAEVSVSESDVIRHADKELLGFNNDWQESQRVIMNQSPSLAIRDDYATAMQGLSLPLSRMGGTDSQYFKWKQTLGPYAQRTGFPNQWYPTTPMNFGIVEWLKSVQSVNMNSLFTWTFNMLQSDYAADAADLAEFLTSPGDGTTNPNGGTDWGALRRLYGIADPVNVVFELGNELDHGLGMSNADYIQKCTEIIAAVRAVNPSAKFAALAKTAPWGDGAPSGTWRNWHNAVLQQLGSSIDYIAFHPYYLGNSIANTEAYLNYLRDDIHAWEVGNGSGHAVNVYISEHAVWPLRGTETDYSAASYRTHDLEGLLGTAQFINRMYNRPEITMAAYHALVSGPWFTLGLGPSGIYRTGIAEMMTTMEQALGTDVVKADVTGDYTNLTQDNNTFTVNAMTDDADGLRLVLVNRDSRMKRDIGFEFEHAYKVVKKTVLTAPSLISTNTATSAPISAVTTVVTDEQALQHYLMPEKSMVVLYLERLDAQP</sequence>
<dbReference type="InterPro" id="IPR017853">
    <property type="entry name" value="GH"/>
</dbReference>
<keyword evidence="3" id="KW-0732">Signal</keyword>
<evidence type="ECO:0000313" key="6">
    <source>
        <dbReference type="Proteomes" id="UP000276128"/>
    </source>
</evidence>
<dbReference type="Gene3D" id="3.20.20.80">
    <property type="entry name" value="Glycosidases"/>
    <property type="match status" value="1"/>
</dbReference>
<dbReference type="OrthoDB" id="2702399at2"/>
<keyword evidence="6" id="KW-1185">Reference proteome</keyword>
<dbReference type="InterPro" id="IPR055235">
    <property type="entry name" value="ASD1_cat"/>
</dbReference>
<dbReference type="EMBL" id="RXHU01000011">
    <property type="protein sequence ID" value="RTE11268.1"/>
    <property type="molecule type" value="Genomic_DNA"/>
</dbReference>
<dbReference type="Gene3D" id="2.60.40.1180">
    <property type="entry name" value="Golgi alpha-mannosidase II"/>
    <property type="match status" value="1"/>
</dbReference>
<evidence type="ECO:0000256" key="3">
    <source>
        <dbReference type="SAM" id="SignalP"/>
    </source>
</evidence>
<dbReference type="Proteomes" id="UP000276128">
    <property type="component" value="Unassembled WGS sequence"/>
</dbReference>
<dbReference type="PROSITE" id="PS50853">
    <property type="entry name" value="FN3"/>
    <property type="match status" value="1"/>
</dbReference>
<dbReference type="Pfam" id="PF02018">
    <property type="entry name" value="CBM_4_9"/>
    <property type="match status" value="2"/>
</dbReference>
<dbReference type="RefSeq" id="WP_126139718.1">
    <property type="nucleotide sequence ID" value="NZ_RXHU01000011.1"/>
</dbReference>